<name>A0A7U4LZF8_9BACT</name>
<sequence length="109" mass="12360">MEEEEESLPTEEELPDEVVEQRKVNAIKAQLIADGLEIVEEGEIVEALGTGKKSKKKKKRVETGPFSKDEFAAIQKAFTDELLKLKPKKIKKLLKGKEIEVKLKLKDQD</sequence>
<gene>
    <name evidence="1" type="ORF">YH65_00555</name>
</gene>
<dbReference type="AlphaFoldDB" id="A0A7U4LZF8"/>
<accession>A0A7U4LZF8</accession>
<proteinExistence type="predicted"/>
<dbReference type="KEGG" id="slh:YH65_00555"/>
<evidence type="ECO:0000313" key="1">
    <source>
        <dbReference type="EMBL" id="AKF24063.1"/>
    </source>
</evidence>
<keyword evidence="2" id="KW-1185">Reference proteome</keyword>
<reference evidence="2" key="2">
    <citation type="journal article" date="2017" name="Stand. Genomic Sci.">
        <title>Complete genome sequence of the sulfur-oxidizing chemolithoautotrophic Sulfurovum lithotrophicum 42BKTT.</title>
        <authorList>
            <person name="Jeon W."/>
            <person name="Priscilla L."/>
            <person name="Park G."/>
            <person name="Lee H."/>
            <person name="Lee N."/>
            <person name="Lee D."/>
            <person name="Kwon H."/>
            <person name="Ahn I."/>
            <person name="Lee C."/>
            <person name="Lee H."/>
            <person name="Ahn J."/>
        </authorList>
    </citation>
    <scope>NUCLEOTIDE SEQUENCE [LARGE SCALE GENOMIC DNA]</scope>
    <source>
        <strain evidence="2">ATCC BAA-797 / 42BKT</strain>
    </source>
</reference>
<protein>
    <submittedName>
        <fullName evidence="1">Uncharacterized protein</fullName>
    </submittedName>
</protein>
<organism evidence="1 2">
    <name type="scientific">Sulfurovum lithotrophicum</name>
    <dbReference type="NCBI Taxonomy" id="206403"/>
    <lineage>
        <taxon>Bacteria</taxon>
        <taxon>Pseudomonadati</taxon>
        <taxon>Campylobacterota</taxon>
        <taxon>Epsilonproteobacteria</taxon>
        <taxon>Campylobacterales</taxon>
        <taxon>Sulfurovaceae</taxon>
        <taxon>Sulfurovum</taxon>
    </lineage>
</organism>
<dbReference type="EMBL" id="CP011308">
    <property type="protein sequence ID" value="AKF24063.1"/>
    <property type="molecule type" value="Genomic_DNA"/>
</dbReference>
<reference evidence="1 2" key="1">
    <citation type="submission" date="2015-04" db="EMBL/GenBank/DDBJ databases">
        <title>Complete genome sequence of Sulfurovum lithotrophicum ATCC BAA-797T.</title>
        <authorList>
            <person name="Ahn J."/>
            <person name="Park G."/>
            <person name="Jeon W."/>
            <person name="Jang Y."/>
            <person name="Jang M."/>
            <person name="Lee H."/>
            <person name="Lee H."/>
        </authorList>
    </citation>
    <scope>NUCLEOTIDE SEQUENCE [LARGE SCALE GENOMIC DNA]</scope>
    <source>
        <strain evidence="2">ATCC BAA-797 / 42BKT</strain>
    </source>
</reference>
<evidence type="ECO:0000313" key="2">
    <source>
        <dbReference type="Proteomes" id="UP000034444"/>
    </source>
</evidence>
<dbReference type="Proteomes" id="UP000034444">
    <property type="component" value="Chromosome"/>
</dbReference>